<proteinExistence type="predicted"/>
<accession>A0ACC3A1I2</accession>
<reference evidence="1" key="1">
    <citation type="submission" date="2022-10" db="EMBL/GenBank/DDBJ databases">
        <title>Culturing micro-colonial fungi from biological soil crusts in the Mojave desert and describing Neophaeococcomyces mojavensis, and introducing the new genera and species Taxawa tesnikishii.</title>
        <authorList>
            <person name="Kurbessoian T."/>
            <person name="Stajich J.E."/>
        </authorList>
    </citation>
    <scope>NUCLEOTIDE SEQUENCE</scope>
    <source>
        <strain evidence="1">JES_112</strain>
    </source>
</reference>
<dbReference type="EMBL" id="JAPDRQ010000140">
    <property type="protein sequence ID" value="KAJ9653806.1"/>
    <property type="molecule type" value="Genomic_DNA"/>
</dbReference>
<protein>
    <submittedName>
        <fullName evidence="1">Catalase A</fullName>
        <ecNumber evidence="1">1.11.1.6</ecNumber>
    </submittedName>
</protein>
<keyword evidence="1" id="KW-0560">Oxidoreductase</keyword>
<gene>
    <name evidence="1" type="primary">CAT1_3</name>
    <name evidence="1" type="ORF">H2198_007034</name>
</gene>
<name>A0ACC3A1I2_9EURO</name>
<evidence type="ECO:0000313" key="2">
    <source>
        <dbReference type="Proteomes" id="UP001172386"/>
    </source>
</evidence>
<organism evidence="1 2">
    <name type="scientific">Neophaeococcomyces mojaviensis</name>
    <dbReference type="NCBI Taxonomy" id="3383035"/>
    <lineage>
        <taxon>Eukaryota</taxon>
        <taxon>Fungi</taxon>
        <taxon>Dikarya</taxon>
        <taxon>Ascomycota</taxon>
        <taxon>Pezizomycotina</taxon>
        <taxon>Eurotiomycetes</taxon>
        <taxon>Chaetothyriomycetidae</taxon>
        <taxon>Chaetothyriales</taxon>
        <taxon>Chaetothyriales incertae sedis</taxon>
        <taxon>Neophaeococcomyces</taxon>
    </lineage>
</organism>
<sequence>MAPPNFENGVSGQNDHPVSTLAEGRPVEDPSTTLQVKSRYGGGGLALLGDTALIETLAHFPRERIPERVVHAKAAGAWGEFEVTHDISDITDAAFLTGMGKKTPCLCRISTVAGEKGSADTVRDIRGWALKLFTEEGNQDFVFNDLPVFFIRDPIKFPSMNRSHKRHPQTNIPDPNRFWDFHNHNQEGIHCLMQLFGARGVPESVRNINGFGNHTYKVGKEDGSFKYIKFHFKPDAGTKEMPAAKAAELAGSDPDYHTRDLYESIERGDYPTWTLYFQVMDPSEAETYRWNIFDMTKIWPHSDYPLRPVGRLTLNKNPQNYFQDIEQAAFSPSTMVPGVAPSADIMLQARMFSYPDAARYRLGPNYQQFPNNKPLSKVYAPFQRDGPGTINGNYGADPDYIGSQFKPLGHSRYKKDIAHDMWVGEVTAYVSEVEEDDFEQARMLWRLMAEKGEQQTLIDNLTSHMGKCQYDIKRDAIRCFARVDQKLGQALAKNMDVEI</sequence>
<keyword evidence="1" id="KW-0575">Peroxidase</keyword>
<evidence type="ECO:0000313" key="1">
    <source>
        <dbReference type="EMBL" id="KAJ9653806.1"/>
    </source>
</evidence>
<comment type="caution">
    <text evidence="1">The sequence shown here is derived from an EMBL/GenBank/DDBJ whole genome shotgun (WGS) entry which is preliminary data.</text>
</comment>
<dbReference type="EC" id="1.11.1.6" evidence="1"/>
<keyword evidence="2" id="KW-1185">Reference proteome</keyword>
<dbReference type="Proteomes" id="UP001172386">
    <property type="component" value="Unassembled WGS sequence"/>
</dbReference>